<dbReference type="Proteomes" id="UP000007887">
    <property type="component" value="Plasmid pSRC1"/>
</dbReference>
<keyword evidence="1" id="KW-0472">Membrane</keyword>
<dbReference type="PATRIC" id="fig|927704.6.peg.2939"/>
<evidence type="ECO:0000313" key="3">
    <source>
        <dbReference type="Proteomes" id="UP000007887"/>
    </source>
</evidence>
<dbReference type="KEGG" id="sri:SELR_pSRC100210"/>
<sequence length="76" mass="7892">MQNAGSSLSPLLLETHMAPGHNTETLPVDLSTIDPLGVIILAASLVDVRRKIGVIKLLAGTGVAGLVLGIIQQNLR</sequence>
<protein>
    <submittedName>
        <fullName evidence="2">Uncharacterized protein</fullName>
    </submittedName>
</protein>
<evidence type="ECO:0000256" key="1">
    <source>
        <dbReference type="SAM" id="Phobius"/>
    </source>
</evidence>
<keyword evidence="2" id="KW-0614">Plasmid</keyword>
<feature type="transmembrane region" description="Helical" evidence="1">
    <location>
        <begin position="52"/>
        <end position="71"/>
    </location>
</feature>
<dbReference type="AlphaFoldDB" id="I0GVP1"/>
<accession>I0GVP1</accession>
<keyword evidence="1" id="KW-1133">Transmembrane helix</keyword>
<evidence type="ECO:0000313" key="2">
    <source>
        <dbReference type="EMBL" id="BAL84828.1"/>
    </source>
</evidence>
<keyword evidence="1" id="KW-0812">Transmembrane</keyword>
<gene>
    <name evidence="2" type="ordered locus">SELR_pSRC100210</name>
</gene>
<name>I0GVP1_SELRL</name>
<organism evidence="2 3">
    <name type="scientific">Selenomonas ruminantium subsp. lactilytica (strain NBRC 103574 / TAM6421)</name>
    <dbReference type="NCBI Taxonomy" id="927704"/>
    <lineage>
        <taxon>Bacteria</taxon>
        <taxon>Bacillati</taxon>
        <taxon>Bacillota</taxon>
        <taxon>Negativicutes</taxon>
        <taxon>Selenomonadales</taxon>
        <taxon>Selenomonadaceae</taxon>
        <taxon>Selenomonas</taxon>
    </lineage>
</organism>
<dbReference type="HOGENOM" id="CLU_2652414_0_0_9"/>
<proteinExistence type="predicted"/>
<dbReference type="EMBL" id="AP012299">
    <property type="protein sequence ID" value="BAL84828.1"/>
    <property type="molecule type" value="Genomic_DNA"/>
</dbReference>
<reference evidence="2 3" key="1">
    <citation type="submission" date="2011-10" db="EMBL/GenBank/DDBJ databases">
        <title>Whole genome sequence of Selenomonas ruminantium subsp. lactilytica TAM6421.</title>
        <authorList>
            <person name="Oguchi A."/>
            <person name="Ankai A."/>
            <person name="Kaneko J."/>
            <person name="Yamada-Narita S."/>
            <person name="Fukui S."/>
            <person name="Takahashi M."/>
            <person name="Onodera T."/>
            <person name="Kojima S."/>
            <person name="Fushimi T."/>
            <person name="Abe N."/>
            <person name="Kamio Y."/>
            <person name="Yamazaki S."/>
            <person name="Fujita N."/>
        </authorList>
    </citation>
    <scope>NUCLEOTIDE SEQUENCE [LARGE SCALE GENOMIC DNA]</scope>
    <source>
        <strain evidence="3">NBRC 103574 / TAM6421</strain>
        <plasmid evidence="2 3">pSRC1</plasmid>
    </source>
</reference>
<geneLocation type="plasmid" evidence="2 3">
    <name>pSRC1</name>
</geneLocation>